<dbReference type="AlphaFoldDB" id="A0A841GUY9"/>
<proteinExistence type="predicted"/>
<comment type="caution">
    <text evidence="2">The sequence shown here is derived from an EMBL/GenBank/DDBJ whole genome shotgun (WGS) entry which is preliminary data.</text>
</comment>
<evidence type="ECO:0008006" key="4">
    <source>
        <dbReference type="Google" id="ProtNLM"/>
    </source>
</evidence>
<organism evidence="2 3">
    <name type="scientific">Longimicrobium terrae</name>
    <dbReference type="NCBI Taxonomy" id="1639882"/>
    <lineage>
        <taxon>Bacteria</taxon>
        <taxon>Pseudomonadati</taxon>
        <taxon>Gemmatimonadota</taxon>
        <taxon>Longimicrobiia</taxon>
        <taxon>Longimicrobiales</taxon>
        <taxon>Longimicrobiaceae</taxon>
        <taxon>Longimicrobium</taxon>
    </lineage>
</organism>
<dbReference type="EMBL" id="JACHIA010000001">
    <property type="protein sequence ID" value="MBB6068973.1"/>
    <property type="molecule type" value="Genomic_DNA"/>
</dbReference>
<keyword evidence="3" id="KW-1185">Reference proteome</keyword>
<dbReference type="RefSeq" id="WP_183685444.1">
    <property type="nucleotide sequence ID" value="NZ_JACHIA010000001.1"/>
</dbReference>
<gene>
    <name evidence="2" type="ORF">HNQ61_000584</name>
</gene>
<evidence type="ECO:0000313" key="3">
    <source>
        <dbReference type="Proteomes" id="UP000582837"/>
    </source>
</evidence>
<feature type="signal peptide" evidence="1">
    <location>
        <begin position="1"/>
        <end position="24"/>
    </location>
</feature>
<dbReference type="Proteomes" id="UP000582837">
    <property type="component" value="Unassembled WGS sequence"/>
</dbReference>
<evidence type="ECO:0000256" key="1">
    <source>
        <dbReference type="SAM" id="SignalP"/>
    </source>
</evidence>
<dbReference type="PROSITE" id="PS51257">
    <property type="entry name" value="PROKAR_LIPOPROTEIN"/>
    <property type="match status" value="1"/>
</dbReference>
<reference evidence="2 3" key="1">
    <citation type="submission" date="2020-08" db="EMBL/GenBank/DDBJ databases">
        <title>Genomic Encyclopedia of Type Strains, Phase IV (KMG-IV): sequencing the most valuable type-strain genomes for metagenomic binning, comparative biology and taxonomic classification.</title>
        <authorList>
            <person name="Goeker M."/>
        </authorList>
    </citation>
    <scope>NUCLEOTIDE SEQUENCE [LARGE SCALE GENOMIC DNA]</scope>
    <source>
        <strain evidence="2 3">DSM 29007</strain>
    </source>
</reference>
<evidence type="ECO:0000313" key="2">
    <source>
        <dbReference type="EMBL" id="MBB6068973.1"/>
    </source>
</evidence>
<name>A0A841GUY9_9BACT</name>
<accession>A0A841GUY9</accession>
<keyword evidence="1" id="KW-0732">Signal</keyword>
<protein>
    <recommendedName>
        <fullName evidence="4">Nuclear transport factor 2 family protein</fullName>
    </recommendedName>
</protein>
<sequence>MIIPVRRRAWFAALLLIASAGVSACARPEPASNPRVTSSAVPAARVDPDTVTAAEYEVYSALLGGDWRDTSYVVVEDETEDRAMRVGRERMKRAGELGVSDSVIADYDRLNARNHRLHNAFASRERVRMAGPRELNALFSAQPAVPDEIDSRWLGFRARYPGATGVVRFSRVAFADSGNTAIVSVSHGCGGLCGAGGLLRMERRDGVWKVTTATAQWIS</sequence>
<feature type="chain" id="PRO_5032495679" description="Nuclear transport factor 2 family protein" evidence="1">
    <location>
        <begin position="25"/>
        <end position="219"/>
    </location>
</feature>